<organism evidence="1 2">
    <name type="scientific">Rangifer tarandus platyrhynchus</name>
    <name type="common">Svalbard reindeer</name>
    <dbReference type="NCBI Taxonomy" id="3082113"/>
    <lineage>
        <taxon>Eukaryota</taxon>
        <taxon>Metazoa</taxon>
        <taxon>Chordata</taxon>
        <taxon>Craniata</taxon>
        <taxon>Vertebrata</taxon>
        <taxon>Euteleostomi</taxon>
        <taxon>Mammalia</taxon>
        <taxon>Eutheria</taxon>
        <taxon>Laurasiatheria</taxon>
        <taxon>Artiodactyla</taxon>
        <taxon>Ruminantia</taxon>
        <taxon>Pecora</taxon>
        <taxon>Cervidae</taxon>
        <taxon>Odocoileinae</taxon>
        <taxon>Rangifer</taxon>
    </lineage>
</organism>
<evidence type="ECO:0000313" key="1">
    <source>
        <dbReference type="EMBL" id="CAI9173359.1"/>
    </source>
</evidence>
<sequence length="115" mass="11693">MAAFPPDHPPPPPAGFSRKNVLHVSCCLAPLATEGRPFPAPSLGLASPRTGPALAASAALRLDVRPAGDLTSAAPATTPTGTCAPLPAAFSPFPTWPLSWVTATPGHRPFPGRSL</sequence>
<name>A0ABN8ZHV7_RANTA</name>
<keyword evidence="2" id="KW-1185">Reference proteome</keyword>
<dbReference type="Proteomes" id="UP001176941">
    <property type="component" value="Chromosome 33"/>
</dbReference>
<protein>
    <submittedName>
        <fullName evidence="1">Uncharacterized protein</fullName>
    </submittedName>
</protein>
<reference evidence="1" key="1">
    <citation type="submission" date="2023-04" db="EMBL/GenBank/DDBJ databases">
        <authorList>
            <consortium name="ELIXIR-Norway"/>
        </authorList>
    </citation>
    <scope>NUCLEOTIDE SEQUENCE [LARGE SCALE GENOMIC DNA]</scope>
</reference>
<proteinExistence type="predicted"/>
<evidence type="ECO:0000313" key="2">
    <source>
        <dbReference type="Proteomes" id="UP001176941"/>
    </source>
</evidence>
<dbReference type="EMBL" id="OX459969">
    <property type="protein sequence ID" value="CAI9173359.1"/>
    <property type="molecule type" value="Genomic_DNA"/>
</dbReference>
<gene>
    <name evidence="1" type="ORF">MRATA1EN1_LOCUS22321</name>
</gene>
<accession>A0ABN8ZHV7</accession>